<dbReference type="Gene3D" id="1.20.80.10">
    <property type="match status" value="1"/>
</dbReference>
<dbReference type="InterPro" id="IPR011993">
    <property type="entry name" value="PH-like_dom_sf"/>
</dbReference>
<dbReference type="InterPro" id="IPR018980">
    <property type="entry name" value="FERM_PH-like_C"/>
</dbReference>
<organism evidence="2 3">
    <name type="scientific">Hydra vulgaris</name>
    <name type="common">Hydra</name>
    <name type="synonym">Hydra attenuata</name>
    <dbReference type="NCBI Taxonomy" id="6087"/>
    <lineage>
        <taxon>Eukaryota</taxon>
        <taxon>Metazoa</taxon>
        <taxon>Cnidaria</taxon>
        <taxon>Hydrozoa</taxon>
        <taxon>Hydroidolina</taxon>
        <taxon>Anthoathecata</taxon>
        <taxon>Aplanulata</taxon>
        <taxon>Hydridae</taxon>
        <taxon>Hydra</taxon>
    </lineage>
</organism>
<feature type="domain" description="FERM" evidence="1">
    <location>
        <begin position="1"/>
        <end position="235"/>
    </location>
</feature>
<dbReference type="SUPFAM" id="SSF47031">
    <property type="entry name" value="Second domain of FERM"/>
    <property type="match status" value="1"/>
</dbReference>
<dbReference type="SMART" id="SM01196">
    <property type="entry name" value="FERM_C"/>
    <property type="match status" value="1"/>
</dbReference>
<accession>A0ABM4BW96</accession>
<protein>
    <submittedName>
        <fullName evidence="3">FERM domain-containing protein 5-like isoform X2</fullName>
    </submittedName>
</protein>
<dbReference type="GeneID" id="136080558"/>
<reference evidence="3" key="1">
    <citation type="submission" date="2025-08" db="UniProtKB">
        <authorList>
            <consortium name="RefSeq"/>
        </authorList>
    </citation>
    <scope>IDENTIFICATION</scope>
</reference>
<dbReference type="PROSITE" id="PS50057">
    <property type="entry name" value="FERM_3"/>
    <property type="match status" value="1"/>
</dbReference>
<evidence type="ECO:0000313" key="2">
    <source>
        <dbReference type="Proteomes" id="UP001652625"/>
    </source>
</evidence>
<dbReference type="InterPro" id="IPR000299">
    <property type="entry name" value="FERM_domain"/>
</dbReference>
<dbReference type="InterPro" id="IPR014352">
    <property type="entry name" value="FERM/acyl-CoA-bd_prot_sf"/>
</dbReference>
<dbReference type="PRINTS" id="PR00935">
    <property type="entry name" value="BAND41"/>
</dbReference>
<keyword evidence="2" id="KW-1185">Reference proteome</keyword>
<dbReference type="Pfam" id="PF09380">
    <property type="entry name" value="FERM_C"/>
    <property type="match status" value="1"/>
</dbReference>
<sequence>MNTDKKLWLKNNNRVWSQIVKLTDPPYHLYFGVRYYPSDFALLEEDITIYMVYLQLRREVLNGRVICSEDERSTMLAYILQAEGGDFNGETKYFNFFENILGNSTYMQQNVIKIYKGLKGINAPTSEMKFLDIALQKAYYNQEIYPVQYDAQPTLRDLLLSLGPLGIGVYQNNVKVEIFRWIEVWNIGWINKTLWFRIIRDNQKNKHKYHFNDSKSCEKVWKAFRDYFQFHTVERKIDSNILFGRIPPKVYRIHLLNEQSTPSQRNMSTKPKISQENISGLIHDRTMGNPLLNEHFGVNSEKISLYNPDETLRGNNNKTKKNFLKTFSSPAQVINSTEQYKVRRGNNESSTSKF</sequence>
<name>A0ABM4BW96_HYDVU</name>
<dbReference type="RefSeq" id="XP_065653445.1">
    <property type="nucleotide sequence ID" value="XM_065797373.1"/>
</dbReference>
<dbReference type="Proteomes" id="UP001652625">
    <property type="component" value="Chromosome 05"/>
</dbReference>
<dbReference type="InterPro" id="IPR035963">
    <property type="entry name" value="FERM_2"/>
</dbReference>
<dbReference type="PANTHER" id="PTHR23280">
    <property type="entry name" value="4.1 G PROTEIN"/>
    <property type="match status" value="1"/>
</dbReference>
<gene>
    <name evidence="3" type="primary">LOC136080558</name>
</gene>
<dbReference type="SUPFAM" id="SSF50729">
    <property type="entry name" value="PH domain-like"/>
    <property type="match status" value="1"/>
</dbReference>
<dbReference type="InterPro" id="IPR019748">
    <property type="entry name" value="FERM_central"/>
</dbReference>
<dbReference type="Gene3D" id="2.30.29.30">
    <property type="entry name" value="Pleckstrin-homology domain (PH domain)/Phosphotyrosine-binding domain (PTB)"/>
    <property type="match status" value="1"/>
</dbReference>
<dbReference type="PANTHER" id="PTHR23280:SF21">
    <property type="entry name" value="PROTEIN 4.1 HOMOLOG"/>
    <property type="match status" value="1"/>
</dbReference>
<evidence type="ECO:0000259" key="1">
    <source>
        <dbReference type="PROSITE" id="PS50057"/>
    </source>
</evidence>
<proteinExistence type="predicted"/>
<evidence type="ECO:0000313" key="3">
    <source>
        <dbReference type="RefSeq" id="XP_065653445.1"/>
    </source>
</evidence>
<dbReference type="Pfam" id="PF00373">
    <property type="entry name" value="FERM_M"/>
    <property type="match status" value="1"/>
</dbReference>
<dbReference type="InterPro" id="IPR019749">
    <property type="entry name" value="Band_41_domain"/>
</dbReference>
<dbReference type="CDD" id="cd14473">
    <property type="entry name" value="FERM_B-lobe"/>
    <property type="match status" value="1"/>
</dbReference>